<dbReference type="PRINTS" id="PR00344">
    <property type="entry name" value="BCTRLSENSOR"/>
</dbReference>
<dbReference type="InterPro" id="IPR013767">
    <property type="entry name" value="PAS_fold"/>
</dbReference>
<evidence type="ECO:0000259" key="18">
    <source>
        <dbReference type="PROSITE" id="PS50110"/>
    </source>
</evidence>
<dbReference type="Gene3D" id="3.30.450.20">
    <property type="entry name" value="PAS domain"/>
    <property type="match status" value="2"/>
</dbReference>
<organism evidence="21 22">
    <name type="scientific">Paenibacillus phytorum</name>
    <dbReference type="NCBI Taxonomy" id="2654977"/>
    <lineage>
        <taxon>Bacteria</taxon>
        <taxon>Bacillati</taxon>
        <taxon>Bacillota</taxon>
        <taxon>Bacilli</taxon>
        <taxon>Bacillales</taxon>
        <taxon>Paenibacillaceae</taxon>
        <taxon>Paenibacillus</taxon>
    </lineage>
</organism>
<dbReference type="SUPFAM" id="SSF52172">
    <property type="entry name" value="CheY-like"/>
    <property type="match status" value="2"/>
</dbReference>
<dbReference type="Pfam" id="PF00989">
    <property type="entry name" value="PAS"/>
    <property type="match status" value="1"/>
</dbReference>
<feature type="domain" description="Histidine kinase" evidence="17">
    <location>
        <begin position="450"/>
        <end position="672"/>
    </location>
</feature>
<dbReference type="PROSITE" id="PS50112">
    <property type="entry name" value="PAS"/>
    <property type="match status" value="1"/>
</dbReference>
<dbReference type="InterPro" id="IPR035965">
    <property type="entry name" value="PAS-like_dom_sf"/>
</dbReference>
<evidence type="ECO:0000256" key="5">
    <source>
        <dbReference type="ARBA" id="ARBA00022553"/>
    </source>
</evidence>
<keyword evidence="4" id="KW-1003">Cell membrane</keyword>
<comment type="caution">
    <text evidence="21">The sequence shown here is derived from an EMBL/GenBank/DDBJ whole genome shotgun (WGS) entry which is preliminary data.</text>
</comment>
<evidence type="ECO:0000256" key="3">
    <source>
        <dbReference type="ARBA" id="ARBA00012438"/>
    </source>
</evidence>
<evidence type="ECO:0000259" key="20">
    <source>
        <dbReference type="PROSITE" id="PS50894"/>
    </source>
</evidence>
<keyword evidence="13 16" id="KW-0472">Membrane</keyword>
<feature type="transmembrane region" description="Helical" evidence="16">
    <location>
        <begin position="6"/>
        <end position="24"/>
    </location>
</feature>
<dbReference type="RefSeq" id="WP_171641130.1">
    <property type="nucleotide sequence ID" value="NZ_WHOA01000023.1"/>
</dbReference>
<dbReference type="Pfam" id="PF00072">
    <property type="entry name" value="Response_reg"/>
    <property type="match status" value="2"/>
</dbReference>
<dbReference type="SMART" id="SM00091">
    <property type="entry name" value="PAS"/>
    <property type="match status" value="1"/>
</dbReference>
<dbReference type="Pfam" id="PF07694">
    <property type="entry name" value="5TM-5TMR_LYT"/>
    <property type="match status" value="1"/>
</dbReference>
<dbReference type="Gene3D" id="3.30.565.10">
    <property type="entry name" value="Histidine kinase-like ATPase, C-terminal domain"/>
    <property type="match status" value="1"/>
</dbReference>
<dbReference type="InterPro" id="IPR000014">
    <property type="entry name" value="PAS"/>
</dbReference>
<dbReference type="EC" id="2.7.13.3" evidence="3"/>
<dbReference type="InterPro" id="IPR001789">
    <property type="entry name" value="Sig_transdc_resp-reg_receiver"/>
</dbReference>
<feature type="transmembrane region" description="Helical" evidence="16">
    <location>
        <begin position="68"/>
        <end position="89"/>
    </location>
</feature>
<keyword evidence="12" id="KW-0902">Two-component regulatory system</keyword>
<dbReference type="InterPro" id="IPR036097">
    <property type="entry name" value="HisK_dim/P_sf"/>
</dbReference>
<feature type="domain" description="Response regulatory" evidence="18">
    <location>
        <begin position="838"/>
        <end position="954"/>
    </location>
</feature>
<dbReference type="Proteomes" id="UP000616779">
    <property type="component" value="Unassembled WGS sequence"/>
</dbReference>
<feature type="domain" description="PAS" evidence="19">
    <location>
        <begin position="315"/>
        <end position="385"/>
    </location>
</feature>
<feature type="transmembrane region" description="Helical" evidence="16">
    <location>
        <begin position="130"/>
        <end position="149"/>
    </location>
</feature>
<feature type="modified residue" description="Phosphohistidine" evidence="14">
    <location>
        <position position="1028"/>
    </location>
</feature>
<dbReference type="SMART" id="SM00387">
    <property type="entry name" value="HATPase_c"/>
    <property type="match status" value="1"/>
</dbReference>
<dbReference type="SMART" id="SM00388">
    <property type="entry name" value="HisKA"/>
    <property type="match status" value="1"/>
</dbReference>
<feature type="transmembrane region" description="Helical" evidence="16">
    <location>
        <begin position="36"/>
        <end position="56"/>
    </location>
</feature>
<evidence type="ECO:0000256" key="12">
    <source>
        <dbReference type="ARBA" id="ARBA00023012"/>
    </source>
</evidence>
<dbReference type="SMART" id="SM00448">
    <property type="entry name" value="REC"/>
    <property type="match status" value="2"/>
</dbReference>
<evidence type="ECO:0000256" key="13">
    <source>
        <dbReference type="ARBA" id="ARBA00023136"/>
    </source>
</evidence>
<dbReference type="PROSITE" id="PS50109">
    <property type="entry name" value="HIS_KIN"/>
    <property type="match status" value="1"/>
</dbReference>
<evidence type="ECO:0000256" key="15">
    <source>
        <dbReference type="PROSITE-ProRule" id="PRU00169"/>
    </source>
</evidence>
<dbReference type="SUPFAM" id="SSF47226">
    <property type="entry name" value="Histidine-containing phosphotransfer domain, HPT domain"/>
    <property type="match status" value="1"/>
</dbReference>
<accession>A0ABX1XPW3</accession>
<dbReference type="SUPFAM" id="SSF55785">
    <property type="entry name" value="PYP-like sensor domain (PAS domain)"/>
    <property type="match status" value="2"/>
</dbReference>
<dbReference type="Gene3D" id="3.40.50.2300">
    <property type="match status" value="2"/>
</dbReference>
<evidence type="ECO:0000256" key="16">
    <source>
        <dbReference type="SAM" id="Phobius"/>
    </source>
</evidence>
<dbReference type="InterPro" id="IPR036890">
    <property type="entry name" value="HATPase_C_sf"/>
</dbReference>
<dbReference type="PROSITE" id="PS50894">
    <property type="entry name" value="HPT"/>
    <property type="match status" value="1"/>
</dbReference>
<evidence type="ECO:0000256" key="14">
    <source>
        <dbReference type="PROSITE-ProRule" id="PRU00110"/>
    </source>
</evidence>
<dbReference type="InterPro" id="IPR036641">
    <property type="entry name" value="HPT_dom_sf"/>
</dbReference>
<gene>
    <name evidence="21" type="ORF">GC098_03865</name>
</gene>
<dbReference type="Pfam" id="PF01627">
    <property type="entry name" value="Hpt"/>
    <property type="match status" value="1"/>
</dbReference>
<evidence type="ECO:0000256" key="10">
    <source>
        <dbReference type="ARBA" id="ARBA00022840"/>
    </source>
</evidence>
<dbReference type="CDD" id="cd17546">
    <property type="entry name" value="REC_hyHK_CKI1_RcsC-like"/>
    <property type="match status" value="1"/>
</dbReference>
<evidence type="ECO:0000259" key="19">
    <source>
        <dbReference type="PROSITE" id="PS50112"/>
    </source>
</evidence>
<dbReference type="Pfam" id="PF00512">
    <property type="entry name" value="HisKA"/>
    <property type="match status" value="1"/>
</dbReference>
<dbReference type="EMBL" id="WHOA01000023">
    <property type="protein sequence ID" value="NOU70582.1"/>
    <property type="molecule type" value="Genomic_DNA"/>
</dbReference>
<comment type="subcellular location">
    <subcellularLocation>
        <location evidence="2">Cell membrane</location>
        <topology evidence="2">Multi-pass membrane protein</topology>
    </subcellularLocation>
</comment>
<feature type="transmembrane region" description="Helical" evidence="16">
    <location>
        <begin position="101"/>
        <end position="118"/>
    </location>
</feature>
<dbReference type="CDD" id="cd00130">
    <property type="entry name" value="PAS"/>
    <property type="match status" value="1"/>
</dbReference>
<evidence type="ECO:0000313" key="22">
    <source>
        <dbReference type="Proteomes" id="UP000616779"/>
    </source>
</evidence>
<feature type="domain" description="HPt" evidence="20">
    <location>
        <begin position="989"/>
        <end position="1082"/>
    </location>
</feature>
<evidence type="ECO:0000313" key="21">
    <source>
        <dbReference type="EMBL" id="NOU70582.1"/>
    </source>
</evidence>
<comment type="catalytic activity">
    <reaction evidence="1">
        <text>ATP + protein L-histidine = ADP + protein N-phospho-L-histidine.</text>
        <dbReference type="EC" id="2.7.13.3"/>
    </reaction>
</comment>
<dbReference type="InterPro" id="IPR003594">
    <property type="entry name" value="HATPase_dom"/>
</dbReference>
<evidence type="ECO:0000256" key="6">
    <source>
        <dbReference type="ARBA" id="ARBA00022679"/>
    </source>
</evidence>
<keyword evidence="10" id="KW-0067">ATP-binding</keyword>
<keyword evidence="7 16" id="KW-0812">Transmembrane</keyword>
<keyword evidence="8" id="KW-0547">Nucleotide-binding</keyword>
<evidence type="ECO:0000256" key="8">
    <source>
        <dbReference type="ARBA" id="ARBA00022741"/>
    </source>
</evidence>
<evidence type="ECO:0000256" key="4">
    <source>
        <dbReference type="ARBA" id="ARBA00022475"/>
    </source>
</evidence>
<evidence type="ECO:0000256" key="1">
    <source>
        <dbReference type="ARBA" id="ARBA00000085"/>
    </source>
</evidence>
<evidence type="ECO:0000256" key="2">
    <source>
        <dbReference type="ARBA" id="ARBA00004651"/>
    </source>
</evidence>
<name>A0ABX1XPW3_9BACL</name>
<evidence type="ECO:0000256" key="7">
    <source>
        <dbReference type="ARBA" id="ARBA00022692"/>
    </source>
</evidence>
<dbReference type="InterPro" id="IPR008207">
    <property type="entry name" value="Sig_transdc_His_kin_Hpt_dom"/>
</dbReference>
<dbReference type="SUPFAM" id="SSF47384">
    <property type="entry name" value="Homodimeric domain of signal transducing histidine kinase"/>
    <property type="match status" value="1"/>
</dbReference>
<dbReference type="InterPro" id="IPR004358">
    <property type="entry name" value="Sig_transdc_His_kin-like_C"/>
</dbReference>
<evidence type="ECO:0000256" key="9">
    <source>
        <dbReference type="ARBA" id="ARBA00022777"/>
    </source>
</evidence>
<evidence type="ECO:0000256" key="11">
    <source>
        <dbReference type="ARBA" id="ARBA00022989"/>
    </source>
</evidence>
<proteinExistence type="predicted"/>
<keyword evidence="5 15" id="KW-0597">Phosphoprotein</keyword>
<keyword evidence="9" id="KW-0418">Kinase</keyword>
<dbReference type="CDD" id="cd00082">
    <property type="entry name" value="HisKA"/>
    <property type="match status" value="1"/>
</dbReference>
<dbReference type="InterPro" id="IPR011620">
    <property type="entry name" value="Sig_transdc_His_kinase_LytS_TM"/>
</dbReference>
<sequence>MLKDLLNNFSILAVFIFLSIEIFYSPRLKAASRWKYRIIVGLMHGIYGVILTFLGVHVTARHILDLKAIAILMATFIGGGISGFIATMIMIIGRTLIDPSVFFRISTLGLLIFAGTALTNHYVHGYWRKWTLLIMCPISVLFVDMVLIYHIPVFELVIPALLLHLGGGLFAAALIHYFLRAEELRSQVSHIQQELMDILRLQPGITFKLKKIHNQFIYSMVDGRLLRNLGLYPQDLLGRNIQSIKGFTTEFTTFIIGKFEEAWKGNKVAFENQIKGKIAFTTLQPIFEGEQVVEIIGSTTDITERTTAERRIQESEARYRILVENSQEGILGFTKEGDITSVNQIVSLMTHATAADMLGKKITEFLPEAEQIRWDSHFQEVILNGGNVRFEMRLPSSTGDQRDLCVTLSAYLDASGELEGIVGTVHDFTEVTMRHAADQANQAKSQFIAKMSHEIRTPLNGIIGLSQLLGKTSLSDHQKDYLHKITSSSHTLLGIINDVLDLSKVEAGKLEVERTGFQLDELLKDLSSILSVLSDSRQIELIFNTAAELPNHILGDPLRLKQVLLNLCSNAIKFTSEGYVMLQIELEPHTSIEEIMLSFTIEDSGIGISPDRLAFIFDPFSQADGSTSREYGGTGLGLTISQHLIGLMGGSLTAESVEGKGSRFKFTLPFQVIELADPDEWDLTKDHTTYQILLVEDHPLMRSSLRDTLESFALIVSEVSSWKDMFERMKGFWTNDDRYDCILLDMEIEDMYGIDTWNTFIESIQRDQTLVVCLTSPLGKEEMLKLPNSARPDAVMVKPICRLELYQTLESLFNPHNQSPRSGRSLQAMSSRVSKTGRILLVEDNEINQQVAMEFLKEHGFEITIAENGREAIEKLEHDEYDLILMDIHMPIMDGVEATAHIRQIPNYMNIPIIGLTANVVKQDHEDYIHYGMNDVISKPLDVKRLFSVISKWIEPSTSIGASQTKTTHFYKHIEAIDWQAALARLEGKESILIVMLQLFKKNYTTFVEQLTRSILDEDWKAVKRAIHTLIGVAGSISANRLHEAASYLELAVVQKEDFHDQLIEVAEEIERIITFIPNKAS</sequence>
<keyword evidence="11 16" id="KW-1133">Transmembrane helix</keyword>
<reference evidence="21 22" key="1">
    <citation type="submission" date="2019-10" db="EMBL/GenBank/DDBJ databases">
        <title>Description of Paenibacillus terrestris sp. nov.</title>
        <authorList>
            <person name="Carlier A."/>
            <person name="Qi S."/>
        </authorList>
    </citation>
    <scope>NUCLEOTIDE SEQUENCE [LARGE SCALE GENOMIC DNA]</scope>
    <source>
        <strain evidence="21 22">LMG 31458</strain>
    </source>
</reference>
<keyword evidence="6" id="KW-0808">Transferase</keyword>
<feature type="modified residue" description="4-aspartylphosphate" evidence="15">
    <location>
        <position position="745"/>
    </location>
</feature>
<dbReference type="SUPFAM" id="SSF55874">
    <property type="entry name" value="ATPase domain of HSP90 chaperone/DNA topoisomerase II/histidine kinase"/>
    <property type="match status" value="1"/>
</dbReference>
<dbReference type="Gene3D" id="1.10.287.130">
    <property type="match status" value="1"/>
</dbReference>
<dbReference type="Pfam" id="PF02518">
    <property type="entry name" value="HATPase_c"/>
    <property type="match status" value="1"/>
</dbReference>
<dbReference type="NCBIfam" id="TIGR00229">
    <property type="entry name" value="sensory_box"/>
    <property type="match status" value="1"/>
</dbReference>
<dbReference type="CDD" id="cd16922">
    <property type="entry name" value="HATPase_EvgS-ArcB-TorS-like"/>
    <property type="match status" value="1"/>
</dbReference>
<dbReference type="InterPro" id="IPR011006">
    <property type="entry name" value="CheY-like_superfamily"/>
</dbReference>
<dbReference type="InterPro" id="IPR003661">
    <property type="entry name" value="HisK_dim/P_dom"/>
</dbReference>
<keyword evidence="22" id="KW-1185">Reference proteome</keyword>
<evidence type="ECO:0000259" key="17">
    <source>
        <dbReference type="PROSITE" id="PS50109"/>
    </source>
</evidence>
<feature type="modified residue" description="4-aspartylphosphate" evidence="15">
    <location>
        <position position="887"/>
    </location>
</feature>
<dbReference type="Gene3D" id="1.20.120.160">
    <property type="entry name" value="HPT domain"/>
    <property type="match status" value="1"/>
</dbReference>
<dbReference type="PROSITE" id="PS50110">
    <property type="entry name" value="RESPONSE_REGULATORY"/>
    <property type="match status" value="2"/>
</dbReference>
<dbReference type="CDD" id="cd00156">
    <property type="entry name" value="REC"/>
    <property type="match status" value="1"/>
</dbReference>
<dbReference type="InterPro" id="IPR005467">
    <property type="entry name" value="His_kinase_dom"/>
</dbReference>
<dbReference type="PANTHER" id="PTHR45339:SF1">
    <property type="entry name" value="HYBRID SIGNAL TRANSDUCTION HISTIDINE KINASE J"/>
    <property type="match status" value="1"/>
</dbReference>
<dbReference type="PANTHER" id="PTHR45339">
    <property type="entry name" value="HYBRID SIGNAL TRANSDUCTION HISTIDINE KINASE J"/>
    <property type="match status" value="1"/>
</dbReference>
<feature type="domain" description="Response regulatory" evidence="18">
    <location>
        <begin position="691"/>
        <end position="813"/>
    </location>
</feature>
<protein>
    <recommendedName>
        <fullName evidence="3">histidine kinase</fullName>
        <ecNumber evidence="3">2.7.13.3</ecNumber>
    </recommendedName>
</protein>